<dbReference type="PANTHER" id="PTHR30461">
    <property type="entry name" value="DNA-INVERTASE FROM LAMBDOID PROPHAGE"/>
    <property type="match status" value="1"/>
</dbReference>
<feature type="domain" description="Resolvase/invertase-type recombinase catalytic" evidence="1">
    <location>
        <begin position="2"/>
        <end position="150"/>
    </location>
</feature>
<protein>
    <submittedName>
        <fullName evidence="3">Recombinase family protein</fullName>
    </submittedName>
</protein>
<reference evidence="3 4" key="1">
    <citation type="submission" date="2022-10" db="EMBL/GenBank/DDBJ databases">
        <title>The complete genomes of actinobacterial strains from the NBC collection.</title>
        <authorList>
            <person name="Joergensen T.S."/>
            <person name="Alvarez Arevalo M."/>
            <person name="Sterndorff E.B."/>
            <person name="Faurdal D."/>
            <person name="Vuksanovic O."/>
            <person name="Mourched A.-S."/>
            <person name="Charusanti P."/>
            <person name="Shaw S."/>
            <person name="Blin K."/>
            <person name="Weber T."/>
        </authorList>
    </citation>
    <scope>NUCLEOTIDE SEQUENCE [LARGE SCALE GENOMIC DNA]</scope>
    <source>
        <strain evidence="3 4">NBC 01809</strain>
    </source>
</reference>
<dbReference type="RefSeq" id="WP_326564706.1">
    <property type="nucleotide sequence ID" value="NZ_CP109071.1"/>
</dbReference>
<dbReference type="PROSITE" id="PS51736">
    <property type="entry name" value="RECOMBINASES_3"/>
    <property type="match status" value="1"/>
</dbReference>
<dbReference type="Gene3D" id="3.90.1750.20">
    <property type="entry name" value="Putative Large Serine Recombinase, Chain B, Domain 2"/>
    <property type="match status" value="1"/>
</dbReference>
<dbReference type="Proteomes" id="UP001334804">
    <property type="component" value="Chromosome"/>
</dbReference>
<dbReference type="Pfam" id="PF00239">
    <property type="entry name" value="Resolvase"/>
    <property type="match status" value="1"/>
</dbReference>
<evidence type="ECO:0000313" key="3">
    <source>
        <dbReference type="EMBL" id="WSA35630.1"/>
    </source>
</evidence>
<proteinExistence type="predicted"/>
<accession>A0ABZ1EN22</accession>
<dbReference type="InterPro" id="IPR006119">
    <property type="entry name" value="Resolv_N"/>
</dbReference>
<dbReference type="CDD" id="cd00338">
    <property type="entry name" value="Ser_Recombinase"/>
    <property type="match status" value="1"/>
</dbReference>
<dbReference type="Pfam" id="PF07508">
    <property type="entry name" value="Recombinase"/>
    <property type="match status" value="1"/>
</dbReference>
<dbReference type="EMBL" id="CP109071">
    <property type="protein sequence ID" value="WSA35630.1"/>
    <property type="molecule type" value="Genomic_DNA"/>
</dbReference>
<feature type="domain" description="Recombinase" evidence="2">
    <location>
        <begin position="158"/>
        <end position="261"/>
    </location>
</feature>
<keyword evidence="4" id="KW-1185">Reference proteome</keyword>
<dbReference type="Gene3D" id="3.40.50.1390">
    <property type="entry name" value="Resolvase, N-terminal catalytic domain"/>
    <property type="match status" value="1"/>
</dbReference>
<evidence type="ECO:0000259" key="1">
    <source>
        <dbReference type="PROSITE" id="PS51736"/>
    </source>
</evidence>
<evidence type="ECO:0000313" key="4">
    <source>
        <dbReference type="Proteomes" id="UP001334804"/>
    </source>
</evidence>
<dbReference type="InterPro" id="IPR050639">
    <property type="entry name" value="SSR_resolvase"/>
</dbReference>
<evidence type="ECO:0000259" key="2">
    <source>
        <dbReference type="PROSITE" id="PS51737"/>
    </source>
</evidence>
<sequence length="460" mass="50091">MDVAVYTRISEDRTGEQAGVTDQLKDTSALAAARGWAVAGRYTDNDISAHSGSHRPGYEDLMRDVASGKYGAIIVWHTSRLWRNRRERADGIELLRAHRVSVISVKGPELDLSHAYGRMVAGILGEFDTTESEIKSERVSRAALRRAEQGLNHGGTRAFGYAHGGMALEPAEAAEVANMFSSLLAGVPLGRIVQGLNDRRVRTVRGGEWMPGTVRDLLMRPRYAGLSEHRGTIVGKGRWPAIITEHQHHAAVALLSDPSRRMSTGNRAAYLLSGIAKCGVCGGNITSGGLKRADPNLPGGRRVYVCRSKKHVGRRQDWVDAYVSAVMVQWLSRDDAAGLLVDDNAPNADALRDEAHSLRLRLDAVATQFADDVIDLSQLRTASKKLRDRLEVVQRAQQHVGRTPLLGQLIGAGDVQAAWDGLDLDRRRAVVETLATVVLHPGGSGRRTFDPTKVQIVPKG</sequence>
<organism evidence="3 4">
    <name type="scientific">Micromonospora peucetia</name>
    <dbReference type="NCBI Taxonomy" id="47871"/>
    <lineage>
        <taxon>Bacteria</taxon>
        <taxon>Bacillati</taxon>
        <taxon>Actinomycetota</taxon>
        <taxon>Actinomycetes</taxon>
        <taxon>Micromonosporales</taxon>
        <taxon>Micromonosporaceae</taxon>
        <taxon>Micromonospora</taxon>
    </lineage>
</organism>
<dbReference type="Pfam" id="PF13408">
    <property type="entry name" value="Zn_ribbon_recom"/>
    <property type="match status" value="1"/>
</dbReference>
<dbReference type="PANTHER" id="PTHR30461:SF23">
    <property type="entry name" value="DNA RECOMBINASE-RELATED"/>
    <property type="match status" value="1"/>
</dbReference>
<dbReference type="InterPro" id="IPR011109">
    <property type="entry name" value="DNA_bind_recombinase_dom"/>
</dbReference>
<dbReference type="InterPro" id="IPR038109">
    <property type="entry name" value="DNA_bind_recomb_sf"/>
</dbReference>
<dbReference type="InterPro" id="IPR036162">
    <property type="entry name" value="Resolvase-like_N_sf"/>
</dbReference>
<dbReference type="PROSITE" id="PS51737">
    <property type="entry name" value="RECOMBINASE_DNA_BIND"/>
    <property type="match status" value="1"/>
</dbReference>
<dbReference type="SMART" id="SM00857">
    <property type="entry name" value="Resolvase"/>
    <property type="match status" value="1"/>
</dbReference>
<name>A0ABZ1EN22_9ACTN</name>
<dbReference type="SUPFAM" id="SSF53041">
    <property type="entry name" value="Resolvase-like"/>
    <property type="match status" value="1"/>
</dbReference>
<dbReference type="InterPro" id="IPR025827">
    <property type="entry name" value="Zn_ribbon_recom_dom"/>
</dbReference>
<gene>
    <name evidence="3" type="ORF">OIE14_10950</name>
</gene>